<keyword evidence="1" id="KW-0812">Transmembrane</keyword>
<dbReference type="VEuPathDB" id="FungiDB:TEQG_03633"/>
<keyword evidence="1" id="KW-1133">Transmembrane helix</keyword>
<protein>
    <submittedName>
        <fullName evidence="2">Uncharacterized protein</fullName>
    </submittedName>
</protein>
<reference evidence="3" key="1">
    <citation type="journal article" date="2012" name="MBio">
        <title>Comparative genome analysis of Trichophyton rubrum and related dermatophytes reveals candidate genes involved in infection.</title>
        <authorList>
            <person name="Martinez D.A."/>
            <person name="Oliver B.G."/>
            <person name="Graeser Y."/>
            <person name="Goldberg J.M."/>
            <person name="Li W."/>
            <person name="Martinez-Rossi N.M."/>
            <person name="Monod M."/>
            <person name="Shelest E."/>
            <person name="Barton R.C."/>
            <person name="Birch E."/>
            <person name="Brakhage A.A."/>
            <person name="Chen Z."/>
            <person name="Gurr S.J."/>
            <person name="Heiman D."/>
            <person name="Heitman J."/>
            <person name="Kosti I."/>
            <person name="Rossi A."/>
            <person name="Saif S."/>
            <person name="Samalova M."/>
            <person name="Saunders C.W."/>
            <person name="Shea T."/>
            <person name="Summerbell R.C."/>
            <person name="Xu J."/>
            <person name="Young S."/>
            <person name="Zeng Q."/>
            <person name="Birren B.W."/>
            <person name="Cuomo C.A."/>
            <person name="White T.C."/>
        </authorList>
    </citation>
    <scope>NUCLEOTIDE SEQUENCE [LARGE SCALE GENOMIC DNA]</scope>
    <source>
        <strain evidence="3">ATCC MYA-4606 / CBS 127.97</strain>
    </source>
</reference>
<dbReference type="AlphaFoldDB" id="F2PRB4"/>
<sequence>MPCSIEGAGREELYWSIVCICICIFLGVINSNPSFHYYFSTTNKRKLWARLRPRLRIIITSPKKDFIPLTQAADGLLRTEYLSRPSSPRQSYWGVTEEVGMKTRPSRLSLPGIRRKK</sequence>
<dbReference type="HOGENOM" id="CLU_2086485_0_0_1"/>
<gene>
    <name evidence="2" type="ORF">TEQG_03633</name>
</gene>
<evidence type="ECO:0000256" key="1">
    <source>
        <dbReference type="SAM" id="Phobius"/>
    </source>
</evidence>
<keyword evidence="1" id="KW-0472">Membrane</keyword>
<name>F2PRB4_TRIEC</name>
<accession>F2PRB4</accession>
<evidence type="ECO:0000313" key="2">
    <source>
        <dbReference type="EMBL" id="EGE04432.1"/>
    </source>
</evidence>
<feature type="transmembrane region" description="Helical" evidence="1">
    <location>
        <begin position="14"/>
        <end position="39"/>
    </location>
</feature>
<dbReference type="Proteomes" id="UP000009169">
    <property type="component" value="Unassembled WGS sequence"/>
</dbReference>
<dbReference type="EMBL" id="DS995733">
    <property type="protein sequence ID" value="EGE04432.1"/>
    <property type="molecule type" value="Genomic_DNA"/>
</dbReference>
<keyword evidence="3" id="KW-1185">Reference proteome</keyword>
<organism evidence="2 3">
    <name type="scientific">Trichophyton equinum (strain ATCC MYA-4606 / CBS 127.97)</name>
    <name type="common">Horse ringworm fungus</name>
    <dbReference type="NCBI Taxonomy" id="559882"/>
    <lineage>
        <taxon>Eukaryota</taxon>
        <taxon>Fungi</taxon>
        <taxon>Dikarya</taxon>
        <taxon>Ascomycota</taxon>
        <taxon>Pezizomycotina</taxon>
        <taxon>Eurotiomycetes</taxon>
        <taxon>Eurotiomycetidae</taxon>
        <taxon>Onygenales</taxon>
        <taxon>Arthrodermataceae</taxon>
        <taxon>Trichophyton</taxon>
    </lineage>
</organism>
<evidence type="ECO:0000313" key="3">
    <source>
        <dbReference type="Proteomes" id="UP000009169"/>
    </source>
</evidence>
<proteinExistence type="predicted"/>